<keyword evidence="3" id="KW-1185">Reference proteome</keyword>
<proteinExistence type="predicted"/>
<dbReference type="EMBL" id="LSBJ02000002">
    <property type="protein sequence ID" value="OAQ70897.1"/>
    <property type="molecule type" value="Genomic_DNA"/>
</dbReference>
<dbReference type="AlphaFoldDB" id="A0A179FZT1"/>
<name>A0A179FZT1_METCM</name>
<comment type="caution">
    <text evidence="2">The sequence shown here is derived from an EMBL/GenBank/DDBJ whole genome shotgun (WGS) entry which is preliminary data.</text>
</comment>
<evidence type="ECO:0000313" key="3">
    <source>
        <dbReference type="Proteomes" id="UP000078397"/>
    </source>
</evidence>
<evidence type="ECO:0000313" key="2">
    <source>
        <dbReference type="EMBL" id="OAQ70897.1"/>
    </source>
</evidence>
<sequence length="207" mass="23013">MRLPGDVDPTVRRMTNGHSRTKPSRHDHQHPVTFTRSGLGNNLHLPQYASHFPIGPNAEFQATLVKRGKCAWHHDVAYDSINNTVGVIDHRGISSTTELTNGDAYLQAERAWGLTSSITGPSSRLLTRRDFVSHGKLGQHNAVDKSRIYDDDGNCSKIAGNAIVTVFSRDFFFEAGWRFPISGKLATDNGFMSLWIGPGPDCRGWRR</sequence>
<dbReference type="KEGG" id="pchm:VFPPC_03287"/>
<dbReference type="GeneID" id="28846800"/>
<dbReference type="Proteomes" id="UP000078397">
    <property type="component" value="Unassembled WGS sequence"/>
</dbReference>
<evidence type="ECO:0000256" key="1">
    <source>
        <dbReference type="SAM" id="MobiDB-lite"/>
    </source>
</evidence>
<organism evidence="2 3">
    <name type="scientific">Pochonia chlamydosporia 170</name>
    <dbReference type="NCBI Taxonomy" id="1380566"/>
    <lineage>
        <taxon>Eukaryota</taxon>
        <taxon>Fungi</taxon>
        <taxon>Dikarya</taxon>
        <taxon>Ascomycota</taxon>
        <taxon>Pezizomycotina</taxon>
        <taxon>Sordariomycetes</taxon>
        <taxon>Hypocreomycetidae</taxon>
        <taxon>Hypocreales</taxon>
        <taxon>Clavicipitaceae</taxon>
        <taxon>Pochonia</taxon>
    </lineage>
</organism>
<dbReference type="RefSeq" id="XP_018147434.1">
    <property type="nucleotide sequence ID" value="XM_018282806.1"/>
</dbReference>
<gene>
    <name evidence="2" type="ORF">VFPPC_03287</name>
</gene>
<protein>
    <submittedName>
        <fullName evidence="2">Uncharacterized protein</fullName>
    </submittedName>
</protein>
<accession>A0A179FZT1</accession>
<reference evidence="2 3" key="1">
    <citation type="journal article" date="2016" name="PLoS Pathog.">
        <title>Biosynthesis of antibiotic leucinostatins in bio-control fungus Purpureocillium lilacinum and their inhibition on phytophthora revealed by genome mining.</title>
        <authorList>
            <person name="Wang G."/>
            <person name="Liu Z."/>
            <person name="Lin R."/>
            <person name="Li E."/>
            <person name="Mao Z."/>
            <person name="Ling J."/>
            <person name="Yang Y."/>
            <person name="Yin W.B."/>
            <person name="Xie B."/>
        </authorList>
    </citation>
    <scope>NUCLEOTIDE SEQUENCE [LARGE SCALE GENOMIC DNA]</scope>
    <source>
        <strain evidence="2">170</strain>
    </source>
</reference>
<feature type="region of interest" description="Disordered" evidence="1">
    <location>
        <begin position="1"/>
        <end position="30"/>
    </location>
</feature>